<accession>A0A4V2NTT9</accession>
<dbReference type="AlphaFoldDB" id="A0A4V2NTT9"/>
<feature type="transmembrane region" description="Helical" evidence="1">
    <location>
        <begin position="38"/>
        <end position="59"/>
    </location>
</feature>
<evidence type="ECO:0000313" key="2">
    <source>
        <dbReference type="EMBL" id="TCJ01590.1"/>
    </source>
</evidence>
<sequence length="250" mass="28387">MKRNLLVLYGAILLIPVFINYGLLSWSAPGVYDDPRAWLGFLGSFLGIIGAISIAIMNARNQTLKDEIKEIKAGRSYVILTDFNARADLESVVTHENSRLIETPGYEWMKKQIKIENIKISDINTSFLKISQVGNSKVILNCSINIEYKGKEKKIFPELKINIGAIEQDIEVFVPIVPENIDLGKEVSLVKVIVEYITLMGEKMKYTLDYDSLKESHSVVDNKKETILIESEFSISKWTYPNKLKPKSIR</sequence>
<keyword evidence="1" id="KW-0812">Transmembrane</keyword>
<evidence type="ECO:0000313" key="3">
    <source>
        <dbReference type="Proteomes" id="UP000293846"/>
    </source>
</evidence>
<comment type="caution">
    <text evidence="2">The sequence shown here is derived from an EMBL/GenBank/DDBJ whole genome shotgun (WGS) entry which is preliminary data.</text>
</comment>
<protein>
    <submittedName>
        <fullName evidence="2">Uncharacterized protein</fullName>
    </submittedName>
</protein>
<organism evidence="2 3">
    <name type="scientific">Cytobacillus praedii</name>
    <dbReference type="NCBI Taxonomy" id="1742358"/>
    <lineage>
        <taxon>Bacteria</taxon>
        <taxon>Bacillati</taxon>
        <taxon>Bacillota</taxon>
        <taxon>Bacilli</taxon>
        <taxon>Bacillales</taxon>
        <taxon>Bacillaceae</taxon>
        <taxon>Cytobacillus</taxon>
    </lineage>
</organism>
<evidence type="ECO:0000256" key="1">
    <source>
        <dbReference type="SAM" id="Phobius"/>
    </source>
</evidence>
<keyword evidence="1" id="KW-0472">Membrane</keyword>
<keyword evidence="1" id="KW-1133">Transmembrane helix</keyword>
<name>A0A4V2NTT9_9BACI</name>
<reference evidence="2 3" key="1">
    <citation type="submission" date="2019-03" db="EMBL/GenBank/DDBJ databases">
        <authorList>
            <person name="Jensen L."/>
            <person name="Storgaard J."/>
            <person name="Sulaj E."/>
            <person name="Schramm A."/>
            <person name="Marshall I.P.G."/>
        </authorList>
    </citation>
    <scope>NUCLEOTIDE SEQUENCE [LARGE SCALE GENOMIC DNA]</scope>
    <source>
        <strain evidence="2 3">2017H2G3</strain>
    </source>
</reference>
<gene>
    <name evidence="2" type="ORF">E0Y62_23445</name>
</gene>
<dbReference type="RefSeq" id="WP_131238574.1">
    <property type="nucleotide sequence ID" value="NZ_SJTH01000057.1"/>
</dbReference>
<proteinExistence type="predicted"/>
<dbReference type="Proteomes" id="UP000293846">
    <property type="component" value="Unassembled WGS sequence"/>
</dbReference>
<dbReference type="EMBL" id="SJTH01000057">
    <property type="protein sequence ID" value="TCJ01590.1"/>
    <property type="molecule type" value="Genomic_DNA"/>
</dbReference>
<dbReference type="OrthoDB" id="2624582at2"/>
<keyword evidence="3" id="KW-1185">Reference proteome</keyword>
<feature type="transmembrane region" description="Helical" evidence="1">
    <location>
        <begin position="7"/>
        <end position="26"/>
    </location>
</feature>